<protein>
    <submittedName>
        <fullName evidence="2">Uncharacterized protein</fullName>
    </submittedName>
</protein>
<gene>
    <name evidence="2" type="ORF">g.16740</name>
</gene>
<proteinExistence type="predicted"/>
<organism evidence="2">
    <name type="scientific">Sipha flava</name>
    <name type="common">yellow sugarcane aphid</name>
    <dbReference type="NCBI Taxonomy" id="143950"/>
    <lineage>
        <taxon>Eukaryota</taxon>
        <taxon>Metazoa</taxon>
        <taxon>Ecdysozoa</taxon>
        <taxon>Arthropoda</taxon>
        <taxon>Hexapoda</taxon>
        <taxon>Insecta</taxon>
        <taxon>Pterygota</taxon>
        <taxon>Neoptera</taxon>
        <taxon>Paraneoptera</taxon>
        <taxon>Hemiptera</taxon>
        <taxon>Sternorrhyncha</taxon>
        <taxon>Aphidomorpha</taxon>
        <taxon>Aphidoidea</taxon>
        <taxon>Aphididae</taxon>
        <taxon>Sipha</taxon>
    </lineage>
</organism>
<reference evidence="2" key="1">
    <citation type="submission" date="2018-04" db="EMBL/GenBank/DDBJ databases">
        <title>Transcriptome assembly of Sipha flava.</title>
        <authorList>
            <person name="Scully E.D."/>
            <person name="Geib S.M."/>
            <person name="Palmer N.A."/>
            <person name="Koch K."/>
            <person name="Bradshaw J."/>
            <person name="Heng-Moss T."/>
            <person name="Sarath G."/>
        </authorList>
    </citation>
    <scope>NUCLEOTIDE SEQUENCE</scope>
</reference>
<name>A0A2S2PVD0_9HEMI</name>
<keyword evidence="1" id="KW-0812">Transmembrane</keyword>
<evidence type="ECO:0000256" key="1">
    <source>
        <dbReference type="SAM" id="Phobius"/>
    </source>
</evidence>
<keyword evidence="1" id="KW-0472">Membrane</keyword>
<accession>A0A2S2PVD0</accession>
<evidence type="ECO:0000313" key="2">
    <source>
        <dbReference type="EMBL" id="MBY69421.1"/>
    </source>
</evidence>
<sequence length="116" mass="13736">MITKPINRIINYMSISIEVRVLRTQYVSFIGFVEFNRQRFSDSSIWLESLTFSPFSSVPTAHQIRQSVHYISSPPNPLYTQNHVSHFYTYLLFYSLCTHQPVNIMLYIVLYIMAIY</sequence>
<keyword evidence="1" id="KW-1133">Transmembrane helix</keyword>
<feature type="transmembrane region" description="Helical" evidence="1">
    <location>
        <begin position="91"/>
        <end position="114"/>
    </location>
</feature>
<dbReference type="AlphaFoldDB" id="A0A2S2PVD0"/>
<dbReference type="EMBL" id="GGMS01000218">
    <property type="protein sequence ID" value="MBY69421.1"/>
    <property type="molecule type" value="Transcribed_RNA"/>
</dbReference>